<dbReference type="InterPro" id="IPR017871">
    <property type="entry name" value="ABC_transporter-like_CS"/>
</dbReference>
<feature type="domain" description="ABC transmembrane type-1" evidence="19">
    <location>
        <begin position="996"/>
        <end position="1277"/>
    </location>
</feature>
<name>A0A0G2STD7_PETMA</name>
<feature type="transmembrane region" description="Helical" evidence="17">
    <location>
        <begin position="373"/>
        <end position="394"/>
    </location>
</feature>
<dbReference type="InterPro" id="IPR050173">
    <property type="entry name" value="ABC_transporter_C-like"/>
</dbReference>
<comment type="catalytic activity">
    <reaction evidence="15">
        <text>17beta-estradiol 17-O-(beta-D-glucuronate)(in) + ATP + H2O = 17beta-estradiol 17-O-(beta-D-glucuronate)(out) + ADP + phosphate + H(+)</text>
        <dbReference type="Rhea" id="RHEA:60128"/>
        <dbReference type="ChEBI" id="CHEBI:15377"/>
        <dbReference type="ChEBI" id="CHEBI:15378"/>
        <dbReference type="ChEBI" id="CHEBI:30616"/>
        <dbReference type="ChEBI" id="CHEBI:43474"/>
        <dbReference type="ChEBI" id="CHEBI:82961"/>
        <dbReference type="ChEBI" id="CHEBI:456216"/>
    </reaction>
    <physiologicalReaction direction="left-to-right" evidence="15">
        <dbReference type="Rhea" id="RHEA:60129"/>
    </physiologicalReaction>
</comment>
<evidence type="ECO:0000256" key="11">
    <source>
        <dbReference type="ARBA" id="ARBA00023055"/>
    </source>
</evidence>
<feature type="region of interest" description="Disordered" evidence="16">
    <location>
        <begin position="904"/>
        <end position="961"/>
    </location>
</feature>
<dbReference type="InterPro" id="IPR036640">
    <property type="entry name" value="ABC1_TM_sf"/>
</dbReference>
<feature type="compositionally biased region" description="Basic residues" evidence="16">
    <location>
        <begin position="935"/>
        <end position="946"/>
    </location>
</feature>
<dbReference type="GO" id="GO:0006869">
    <property type="term" value="P:lipid transport"/>
    <property type="evidence" value="ECO:0007669"/>
    <property type="project" value="UniProtKB-KW"/>
</dbReference>
<evidence type="ECO:0000256" key="14">
    <source>
        <dbReference type="ARBA" id="ARBA00047523"/>
    </source>
</evidence>
<keyword evidence="10 17" id="KW-1133">Transmembrane helix</keyword>
<dbReference type="NCBIfam" id="TIGR00957">
    <property type="entry name" value="MRP_assoc_pro"/>
    <property type="match status" value="1"/>
</dbReference>
<dbReference type="FunFam" id="3.40.50.300:FF:000293">
    <property type="entry name" value="ATP binding cassette subfamily C member 1"/>
    <property type="match status" value="1"/>
</dbReference>
<feature type="transmembrane region" description="Helical" evidence="17">
    <location>
        <begin position="475"/>
        <end position="494"/>
    </location>
</feature>
<dbReference type="Pfam" id="PF00005">
    <property type="entry name" value="ABC_tran"/>
    <property type="match status" value="2"/>
</dbReference>
<feature type="domain" description="ABC transmembrane type-1" evidence="19">
    <location>
        <begin position="337"/>
        <end position="617"/>
    </location>
</feature>
<evidence type="ECO:0000256" key="15">
    <source>
        <dbReference type="ARBA" id="ARBA00047576"/>
    </source>
</evidence>
<dbReference type="SUPFAM" id="SSF52540">
    <property type="entry name" value="P-loop containing nucleoside triphosphate hydrolases"/>
    <property type="match status" value="2"/>
</dbReference>
<feature type="transmembrane region" description="Helical" evidence="17">
    <location>
        <begin position="600"/>
        <end position="620"/>
    </location>
</feature>
<dbReference type="CDD" id="cd03250">
    <property type="entry name" value="ABCC_MRP_domain1"/>
    <property type="match status" value="1"/>
</dbReference>
<keyword evidence="12 17" id="KW-0472">Membrane</keyword>
<dbReference type="GO" id="GO:0016324">
    <property type="term" value="C:apical plasma membrane"/>
    <property type="evidence" value="ECO:0007669"/>
    <property type="project" value="TreeGrafter"/>
</dbReference>
<evidence type="ECO:0000256" key="13">
    <source>
        <dbReference type="ARBA" id="ARBA00034018"/>
    </source>
</evidence>
<dbReference type="CDD" id="cd18603">
    <property type="entry name" value="ABC_6TM_MRP1_2_3_6_D2_like"/>
    <property type="match status" value="1"/>
</dbReference>
<keyword evidence="6" id="KW-0677">Repeat</keyword>
<dbReference type="PROSITE" id="PS50893">
    <property type="entry name" value="ABC_TRANSPORTER_2"/>
    <property type="match status" value="2"/>
</dbReference>
<dbReference type="CDD" id="cd03244">
    <property type="entry name" value="ABCC_MRP_domain2"/>
    <property type="match status" value="1"/>
</dbReference>
<dbReference type="Gene3D" id="1.20.1560.10">
    <property type="entry name" value="ABC transporter type 1, transmembrane domain"/>
    <property type="match status" value="2"/>
</dbReference>
<dbReference type="SMART" id="SM00382">
    <property type="entry name" value="AAA"/>
    <property type="match status" value="2"/>
</dbReference>
<evidence type="ECO:0000256" key="9">
    <source>
        <dbReference type="ARBA" id="ARBA00022967"/>
    </source>
</evidence>
<proteinExistence type="evidence at transcript level"/>
<feature type="region of interest" description="Disordered" evidence="16">
    <location>
        <begin position="293"/>
        <end position="313"/>
    </location>
</feature>
<comment type="subcellular location">
    <subcellularLocation>
        <location evidence="1">Cell membrane</location>
        <topology evidence="1">Multi-pass membrane protein</topology>
    </subcellularLocation>
</comment>
<dbReference type="Pfam" id="PF00664">
    <property type="entry name" value="ABC_membrane"/>
    <property type="match status" value="2"/>
</dbReference>
<feature type="transmembrane region" description="Helical" evidence="17">
    <location>
        <begin position="1135"/>
        <end position="1155"/>
    </location>
</feature>
<dbReference type="Gene3D" id="3.40.50.300">
    <property type="entry name" value="P-loop containing nucleotide triphosphate hydrolases"/>
    <property type="match status" value="2"/>
</dbReference>
<evidence type="ECO:0000256" key="6">
    <source>
        <dbReference type="ARBA" id="ARBA00022737"/>
    </source>
</evidence>
<feature type="transmembrane region" description="Helical" evidence="17">
    <location>
        <begin position="1037"/>
        <end position="1057"/>
    </location>
</feature>
<evidence type="ECO:0000256" key="2">
    <source>
        <dbReference type="ARBA" id="ARBA00009726"/>
    </source>
</evidence>
<feature type="transmembrane region" description="Helical" evidence="17">
    <location>
        <begin position="173"/>
        <end position="192"/>
    </location>
</feature>
<feature type="transmembrane region" description="Helical" evidence="17">
    <location>
        <begin position="34"/>
        <end position="52"/>
    </location>
</feature>
<dbReference type="GO" id="GO:0016887">
    <property type="term" value="F:ATP hydrolysis activity"/>
    <property type="evidence" value="ECO:0007669"/>
    <property type="project" value="InterPro"/>
</dbReference>
<dbReference type="EMBL" id="KM232929">
    <property type="protein sequence ID" value="AKC42144.1"/>
    <property type="molecule type" value="mRNA"/>
</dbReference>
<evidence type="ECO:0000259" key="18">
    <source>
        <dbReference type="PROSITE" id="PS50893"/>
    </source>
</evidence>
<dbReference type="PROSITE" id="PS50929">
    <property type="entry name" value="ABC_TM1F"/>
    <property type="match status" value="2"/>
</dbReference>
<dbReference type="InterPro" id="IPR056227">
    <property type="entry name" value="TMD0_ABC"/>
</dbReference>
<evidence type="ECO:0000256" key="10">
    <source>
        <dbReference type="ARBA" id="ARBA00022989"/>
    </source>
</evidence>
<keyword evidence="4" id="KW-1003">Cell membrane</keyword>
<evidence type="ECO:0000256" key="12">
    <source>
        <dbReference type="ARBA" id="ARBA00023136"/>
    </source>
</evidence>
<evidence type="ECO:0000256" key="8">
    <source>
        <dbReference type="ARBA" id="ARBA00022840"/>
    </source>
</evidence>
<dbReference type="InterPro" id="IPR003593">
    <property type="entry name" value="AAA+_ATPase"/>
</dbReference>
<feature type="transmembrane region" description="Helical" evidence="17">
    <location>
        <begin position="553"/>
        <end position="580"/>
    </location>
</feature>
<keyword evidence="9" id="KW-1278">Translocase</keyword>
<dbReference type="Pfam" id="PF24357">
    <property type="entry name" value="TMD0_ABC"/>
    <property type="match status" value="1"/>
</dbReference>
<keyword evidence="3" id="KW-0813">Transport</keyword>
<organism evidence="20">
    <name type="scientific">Petromyzon marinus</name>
    <name type="common">Sea lamprey</name>
    <dbReference type="NCBI Taxonomy" id="7757"/>
    <lineage>
        <taxon>Eukaryota</taxon>
        <taxon>Metazoa</taxon>
        <taxon>Chordata</taxon>
        <taxon>Craniata</taxon>
        <taxon>Vertebrata</taxon>
        <taxon>Cyclostomata</taxon>
        <taxon>Hyperoartia</taxon>
        <taxon>Petromyzontiformes</taxon>
        <taxon>Petromyzontidae</taxon>
        <taxon>Petromyzon</taxon>
    </lineage>
</organism>
<keyword evidence="11" id="KW-0445">Lipid transport</keyword>
<dbReference type="PANTHER" id="PTHR24223">
    <property type="entry name" value="ATP-BINDING CASSETTE SUB-FAMILY C"/>
    <property type="match status" value="1"/>
</dbReference>
<keyword evidence="5 17" id="KW-0812">Transmembrane</keyword>
<evidence type="ECO:0000256" key="5">
    <source>
        <dbReference type="ARBA" id="ARBA00022692"/>
    </source>
</evidence>
<dbReference type="FunFam" id="1.20.1560.10:FF:000001">
    <property type="entry name" value="ATP-binding cassette subfamily C member 1"/>
    <property type="match status" value="1"/>
</dbReference>
<dbReference type="PROSITE" id="PS00211">
    <property type="entry name" value="ABC_TRANSPORTER_1"/>
    <property type="match status" value="2"/>
</dbReference>
<accession>A0A0G2STD7</accession>
<reference evidence="20" key="1">
    <citation type="journal article" date="2015" name="BMC Genomics">
        <title>Genome-wide analysis of the ATP-binding cassette (ABC) transporter gene family in sea lamprey and Japanese lamprey.</title>
        <authorList>
            <person name="Ren J."/>
            <person name="Chung-Davidson Y.W."/>
            <person name="Yeh C.Y."/>
            <person name="Scott C."/>
            <person name="Brown T."/>
            <person name="Li W."/>
        </authorList>
    </citation>
    <scope>NUCLEOTIDE SEQUENCE</scope>
</reference>
<dbReference type="CDD" id="cd18595">
    <property type="entry name" value="ABC_6TM_MRP1_2_3_6_D1_like"/>
    <property type="match status" value="1"/>
</dbReference>
<dbReference type="GO" id="GO:0005524">
    <property type="term" value="F:ATP binding"/>
    <property type="evidence" value="ECO:0007669"/>
    <property type="project" value="UniProtKB-KW"/>
</dbReference>
<keyword evidence="8" id="KW-0067">ATP-binding</keyword>
<protein>
    <submittedName>
        <fullName evidence="20">ABCC2</fullName>
    </submittedName>
</protein>
<evidence type="ECO:0000313" key="20">
    <source>
        <dbReference type="EMBL" id="AKC42144.1"/>
    </source>
</evidence>
<dbReference type="PANTHER" id="PTHR24223:SF176">
    <property type="entry name" value="ATP-BINDING CASSETTE SUB-FAMILY C MEMBER 2"/>
    <property type="match status" value="1"/>
</dbReference>
<evidence type="ECO:0000259" key="19">
    <source>
        <dbReference type="PROSITE" id="PS50929"/>
    </source>
</evidence>
<keyword evidence="7" id="KW-0547">Nucleotide-binding</keyword>
<sequence>MSGVLDSYCGSEFWNDSYLERPQPDLPVCFEQTVLVWVPLGFLWLCAPFLLSHLFRHPSKRLPVSGKYAAKQAFTALLLVTAVARLAVTIAEDSGSTAASSNPVVLYVNPSLYIATWLLVLLINESGRRAGLKTSGVLFLFWLFSVLCEILPFQTLIRKAIDGHGDVARLSLFYISFGLQLSSLVMSGFADLPKDHGVSDDSGMKPSPEEHASFLNQITFTWFDSMVYRGYKKPLEVEDLWGLNEEDKAERIFSDFDRNWELELERARKEQQRELAASPSLSANGMGKSTEALAMEPIQKDGDNKKKKKKKSDKRGKLEPSLLRALFFTYGWVLLESGIFKLIYDLLTFVSPQILKLLIGFTEDQNVMEWKGYLYAILLFVTALVQSLLLQQYFQRCFLFGMRVRTAVIGAVYKKSLVMSNAARKDSTIGETVNLMSADAQRFMDVASFMHLLWSAPLQIVISLVFLWAELGPSVMAGLAVMVLLIPFNAVLATRSRALQVKNMNEKDKRIKLMNEILNGIKILKYFAWETSFEQKIGHIRNRELKVMRSFSYLNAVSIFSYTCTPFFVSLASFGVFVAVSKDNILDAQKVFTSISLFNVLRFPLVMLPMLISYIVQASVSTKRVKKFLSNDELDTSAVTHDSNLKSAILIENASFTWDKGEEATLNDVSVEVPVGSLVAVVGQVGAGKSSLVAATLGEMEKLQGTVAMKGSVAYVPQQAWIQNCTLQQNVLFGLPLEPERYARVLDACALSADLKALPAGDQTEIGEKGINLSGGQKQRVSLARAVYSNADVFLLDDPLSAVDAHVGKHIFTHVVGPTGILKDKTRLLVTHSVSFLSMVDQIVVLQAGRVSEMGTYKQLVSNGEAFAEFLRIYDSQEKDGDKKNAAELDTVITTLVDIADELDPEPQGDDAYEDSVSSTFRQERSMRLRGSTSSKRRSHKKHFARKQMSGETALPGKAQDDKAQKLIEKEGVETGNVKWSVYMQYMRSTGLFYSFLIFMGNLLQNAAVIGQNFWLSDWTIDATSFPNVTYGNDMRLGVYGALGVVQGLFVFLAAFITAKGTIEASRVLHHDLLGNMLRAPMAFFDTTPIGRIVNRFAKDINTIDDTLPMSFRSWIACAFGVLSTVLVICIATPLFAAVIVPIAIFYFFVQRFYVSTSRQLRRLDSVTRSPIYSHFGETVQGLSVIRAYGHLPRFLAHNVKIVDVNQVCVFPWIVSNRWLAIRLEFTGNLVVFFAALFAVLARGTTAGGVVGLSISYALNVTQTLNWLVRQTCELETNVVAVERVSEYTEIDREAAWETETRPPSEWPDRGQVEFVDYSTRYRPELELVLKGISFSIQPGEKVGIVGRTGAGKSSLTSCLFRMMEAAGGSIRIDGIDIAPIGLHDLRSKLTIIPQDPVLFSGPLRMNLDPFGHHSDEKLWSALEMAHLKAHVESLEAGLDHPISEGGENLSVGQRQLVCLARALLRKSRILILDEATAAVDLETDDLIQATIRRECQHRTVLTIAHRLNTVIDYTRVMVLDGGCLAEFDSPAALLKKRGIFYTMAKDAGLAEEKATHL</sequence>
<comment type="catalytic activity">
    <reaction evidence="14">
        <text>leukotriene C4(in) + ATP + H2O = leukotriene C4(out) + ADP + phosphate + H(+)</text>
        <dbReference type="Rhea" id="RHEA:38963"/>
        <dbReference type="ChEBI" id="CHEBI:15377"/>
        <dbReference type="ChEBI" id="CHEBI:15378"/>
        <dbReference type="ChEBI" id="CHEBI:30616"/>
        <dbReference type="ChEBI" id="CHEBI:43474"/>
        <dbReference type="ChEBI" id="CHEBI:57973"/>
        <dbReference type="ChEBI" id="CHEBI:456216"/>
    </reaction>
    <physiologicalReaction direction="left-to-right" evidence="14">
        <dbReference type="Rhea" id="RHEA:38964"/>
    </physiologicalReaction>
</comment>
<comment type="catalytic activity">
    <reaction evidence="13">
        <text>ATP + H2O + xenobioticSide 1 = ADP + phosphate + xenobioticSide 2.</text>
        <dbReference type="EC" id="7.6.2.2"/>
    </reaction>
</comment>
<dbReference type="FunFam" id="3.40.50.300:FF:000074">
    <property type="entry name" value="Multidrug resistance-associated protein 5 isoform 1"/>
    <property type="match status" value="1"/>
</dbReference>
<evidence type="ECO:0000256" key="16">
    <source>
        <dbReference type="SAM" id="MobiDB-lite"/>
    </source>
</evidence>
<dbReference type="FunFam" id="1.20.1560.10:FF:000007">
    <property type="entry name" value="ATP-binding cassette subfamily C member 1"/>
    <property type="match status" value="1"/>
</dbReference>
<comment type="similarity">
    <text evidence="2">Belongs to the ABC transporter superfamily. ABCC family. Conjugate transporter (TC 3.A.1.208) subfamily.</text>
</comment>
<dbReference type="InterPro" id="IPR005292">
    <property type="entry name" value="MRP"/>
</dbReference>
<evidence type="ECO:0000256" key="3">
    <source>
        <dbReference type="ARBA" id="ARBA00022448"/>
    </source>
</evidence>
<feature type="transmembrane region" description="Helical" evidence="17">
    <location>
        <begin position="73"/>
        <end position="92"/>
    </location>
</feature>
<evidence type="ECO:0000256" key="4">
    <source>
        <dbReference type="ARBA" id="ARBA00022475"/>
    </source>
</evidence>
<feature type="transmembrane region" description="Helical" evidence="17">
    <location>
        <begin position="104"/>
        <end position="123"/>
    </location>
</feature>
<feature type="transmembrane region" description="Helical" evidence="17">
    <location>
        <begin position="135"/>
        <end position="153"/>
    </location>
</feature>
<feature type="domain" description="ABC transporter" evidence="18">
    <location>
        <begin position="649"/>
        <end position="873"/>
    </location>
</feature>
<evidence type="ECO:0000256" key="17">
    <source>
        <dbReference type="SAM" id="Phobius"/>
    </source>
</evidence>
<dbReference type="InterPro" id="IPR027417">
    <property type="entry name" value="P-loop_NTPase"/>
</dbReference>
<feature type="transmembrane region" description="Helical" evidence="17">
    <location>
        <begin position="446"/>
        <end position="469"/>
    </location>
</feature>
<evidence type="ECO:0000256" key="7">
    <source>
        <dbReference type="ARBA" id="ARBA00022741"/>
    </source>
</evidence>
<feature type="domain" description="ABC transporter" evidence="18">
    <location>
        <begin position="1313"/>
        <end position="1547"/>
    </location>
</feature>
<feature type="transmembrane region" description="Helical" evidence="17">
    <location>
        <begin position="992"/>
        <end position="1017"/>
    </location>
</feature>
<feature type="transmembrane region" description="Helical" evidence="17">
    <location>
        <begin position="322"/>
        <end position="344"/>
    </location>
</feature>
<dbReference type="SUPFAM" id="SSF90123">
    <property type="entry name" value="ABC transporter transmembrane region"/>
    <property type="match status" value="2"/>
</dbReference>
<dbReference type="InterPro" id="IPR011527">
    <property type="entry name" value="ABC1_TM_dom"/>
</dbReference>
<evidence type="ECO:0000256" key="1">
    <source>
        <dbReference type="ARBA" id="ARBA00004651"/>
    </source>
</evidence>
<dbReference type="InterPro" id="IPR003439">
    <property type="entry name" value="ABC_transporter-like_ATP-bd"/>
</dbReference>
<feature type="compositionally biased region" description="Acidic residues" evidence="16">
    <location>
        <begin position="904"/>
        <end position="914"/>
    </location>
</feature>
<dbReference type="GO" id="GO:0008559">
    <property type="term" value="F:ABC-type xenobiotic transporter activity"/>
    <property type="evidence" value="ECO:0007669"/>
    <property type="project" value="UniProtKB-EC"/>
</dbReference>